<reference evidence="1 2" key="1">
    <citation type="submission" date="2018-11" db="EMBL/GenBank/DDBJ databases">
        <authorList>
            <consortium name="Pathogen Informatics"/>
        </authorList>
    </citation>
    <scope>NUCLEOTIDE SEQUENCE [LARGE SCALE GENOMIC DNA]</scope>
    <source>
        <strain evidence="1 2">Egypt</strain>
    </source>
</reference>
<proteinExistence type="predicted"/>
<sequence length="107" mass="11714">MKDIVSSLNGENNQVEKFNIDVAHKNSQYTDKLTEANLIKITEENTDRVASGSLFQDYHSSAGTSVVISGDALTEQANSVQTQSECLAEALKRLNSTAETLMNFQKS</sequence>
<organism evidence="1 2">
    <name type="scientific">Echinostoma caproni</name>
    <dbReference type="NCBI Taxonomy" id="27848"/>
    <lineage>
        <taxon>Eukaryota</taxon>
        <taxon>Metazoa</taxon>
        <taxon>Spiralia</taxon>
        <taxon>Lophotrochozoa</taxon>
        <taxon>Platyhelminthes</taxon>
        <taxon>Trematoda</taxon>
        <taxon>Digenea</taxon>
        <taxon>Plagiorchiida</taxon>
        <taxon>Echinostomata</taxon>
        <taxon>Echinostomatoidea</taxon>
        <taxon>Echinostomatidae</taxon>
        <taxon>Echinostoma</taxon>
    </lineage>
</organism>
<name>A0A3P8KYI9_9TREM</name>
<dbReference type="Proteomes" id="UP000272942">
    <property type="component" value="Unassembled WGS sequence"/>
</dbReference>
<protein>
    <submittedName>
        <fullName evidence="1">Uncharacterized protein</fullName>
    </submittedName>
</protein>
<keyword evidence="2" id="KW-1185">Reference proteome</keyword>
<accession>A0A3P8KYI9</accession>
<evidence type="ECO:0000313" key="2">
    <source>
        <dbReference type="Proteomes" id="UP000272942"/>
    </source>
</evidence>
<gene>
    <name evidence="1" type="ORF">ECPE_LOCUS9346</name>
</gene>
<evidence type="ECO:0000313" key="1">
    <source>
        <dbReference type="EMBL" id="VDP85196.1"/>
    </source>
</evidence>
<dbReference type="AlphaFoldDB" id="A0A3P8KYI9"/>
<dbReference type="EMBL" id="UZAN01047268">
    <property type="protein sequence ID" value="VDP85196.1"/>
    <property type="molecule type" value="Genomic_DNA"/>
</dbReference>